<evidence type="ECO:0000256" key="1">
    <source>
        <dbReference type="SAM" id="MobiDB-lite"/>
    </source>
</evidence>
<feature type="region of interest" description="Disordered" evidence="1">
    <location>
        <begin position="29"/>
        <end position="58"/>
    </location>
</feature>
<dbReference type="EMBL" id="CAUYUJ010018309">
    <property type="protein sequence ID" value="CAK0882577.1"/>
    <property type="molecule type" value="Genomic_DNA"/>
</dbReference>
<feature type="non-terminal residue" evidence="2">
    <location>
        <position position="71"/>
    </location>
</feature>
<protein>
    <submittedName>
        <fullName evidence="2">Uncharacterized protein</fullName>
    </submittedName>
</protein>
<dbReference type="Proteomes" id="UP001189429">
    <property type="component" value="Unassembled WGS sequence"/>
</dbReference>
<organism evidence="2 3">
    <name type="scientific">Prorocentrum cordatum</name>
    <dbReference type="NCBI Taxonomy" id="2364126"/>
    <lineage>
        <taxon>Eukaryota</taxon>
        <taxon>Sar</taxon>
        <taxon>Alveolata</taxon>
        <taxon>Dinophyceae</taxon>
        <taxon>Prorocentrales</taxon>
        <taxon>Prorocentraceae</taxon>
        <taxon>Prorocentrum</taxon>
    </lineage>
</organism>
<feature type="non-terminal residue" evidence="2">
    <location>
        <position position="1"/>
    </location>
</feature>
<comment type="caution">
    <text evidence="2">The sequence shown here is derived from an EMBL/GenBank/DDBJ whole genome shotgun (WGS) entry which is preliminary data.</text>
</comment>
<gene>
    <name evidence="2" type="ORF">PCOR1329_LOCUS65045</name>
</gene>
<reference evidence="2" key="1">
    <citation type="submission" date="2023-10" db="EMBL/GenBank/DDBJ databases">
        <authorList>
            <person name="Chen Y."/>
            <person name="Shah S."/>
            <person name="Dougan E. K."/>
            <person name="Thang M."/>
            <person name="Chan C."/>
        </authorList>
    </citation>
    <scope>NUCLEOTIDE SEQUENCE [LARGE SCALE GENOMIC DNA]</scope>
</reference>
<evidence type="ECO:0000313" key="3">
    <source>
        <dbReference type="Proteomes" id="UP001189429"/>
    </source>
</evidence>
<proteinExistence type="predicted"/>
<sequence length="71" mass="8069">VGPMRCGRARARASACGARPALTAAGSPVWRTEPSCRRPELGAESSWSRHEPRRHFSDKHRSIRRVDYPWK</sequence>
<accession>A0ABN9W8Q6</accession>
<keyword evidence="3" id="KW-1185">Reference proteome</keyword>
<evidence type="ECO:0000313" key="2">
    <source>
        <dbReference type="EMBL" id="CAK0882577.1"/>
    </source>
</evidence>
<name>A0ABN9W8Q6_9DINO</name>